<dbReference type="GO" id="GO:0000055">
    <property type="term" value="P:ribosomal large subunit export from nucleus"/>
    <property type="evidence" value="ECO:0007669"/>
    <property type="project" value="TreeGrafter"/>
</dbReference>
<dbReference type="PIRSF" id="PIRSF010340">
    <property type="entry name" value="Midasin"/>
    <property type="match status" value="1"/>
</dbReference>
<evidence type="ECO:0000259" key="7">
    <source>
        <dbReference type="SMART" id="SM00382"/>
    </source>
</evidence>
<feature type="compositionally biased region" description="Basic and acidic residues" evidence="6">
    <location>
        <begin position="3676"/>
        <end position="3688"/>
    </location>
</feature>
<dbReference type="FunFam" id="3.40.50.300:FF:004709">
    <property type="entry name" value="Midasin"/>
    <property type="match status" value="1"/>
</dbReference>
<reference evidence="8 9" key="1">
    <citation type="submission" date="2021-06" db="EMBL/GenBank/DDBJ databases">
        <authorList>
            <person name="Palmer J.M."/>
        </authorList>
    </citation>
    <scope>NUCLEOTIDE SEQUENCE [LARGE SCALE GENOMIC DNA]</scope>
    <source>
        <strain evidence="8 9">MEX-2019</strain>
        <tissue evidence="8">Muscle</tissue>
    </source>
</reference>
<evidence type="ECO:0000313" key="8">
    <source>
        <dbReference type="EMBL" id="KAK5619890.1"/>
    </source>
</evidence>
<evidence type="ECO:0000256" key="4">
    <source>
        <dbReference type="ARBA" id="ARBA00023186"/>
    </source>
</evidence>
<dbReference type="Pfam" id="PF07728">
    <property type="entry name" value="AAA_5"/>
    <property type="match status" value="3"/>
</dbReference>
<sequence length="4027" mass="452933">MMLRLELPGRRPRGRPKRRFVDGVEGEVLSRAFQNRFVELHFDELPSGELEIILHQRCSLPPSYCTKLVKVMLDLQSLRRGSSVFAGKHGFITLRDLFRWAERYKLEEQTQASQDWLQHLADDGYMLLAGRVRKQEEEAIILTTLQKHFKRTVNPDDLFSQRRLTSQFSPLIESTVGVPEEFRHVVWTQGLRRMAMLIGRALRFGESVLLVGDTGCGKTTICQLYAALAGQKFFSVNCHLHMETSDFLGGLRPVRYTHQSVGEDVGLFEWNDGPLVLAMKEGGVFLMDEISLADDSVLERLNSVLETEKTLVLAEKGSGDDEDVELIRAAAGFRLVATMNPGGDFGKKELSPALRNRFTEIWCPQSNSRSDLVQIIKHNLHTGLSLDGVDIAELMLDFIEWLTQQDFGRRCILSVRDILSWVNFVNAVCERDEDSFMTIRAAEEEEEAERDLRLDAVTACVHAACLVYIDGLGSGTTVSCADSTLFARQMCLGFLQQRLSKMTKLDHEMLAALRVYDSCLPREPQWGEDFFGISPFYITTGPQTESRNLCDYTITAGTAAMNAQRLLRALKLQRPVLLEGSPGVGKTSLVGALAKASGNHLVRINLSEQTDVTDLFGTDLPVEGGKGGEFAWRDGPLLAALKAGHWVVLDELNLASQSVLEGLNACFDHRAEIYIPELGMSFQVQHEKTKIFGCQNPFTQGGGRKGLPKSFLNRFTQVFVDQLTSKDMEFIGNSIFPTIDEKIIAKMVEFNNRLVQEVCMEKLWGHKGSPWEFNLRDIFRWCQLMQTDQSPGFFNPGQHVALVYADRMRTEADKAKVLFVFREVFGEEYEPYCGSKEFHITPLNVQVGFSVLRRSGEAPVTLDPPLSITHQCLKSLESLMKCVDMGWMTIVVGPAASGKTSLVRLLALLTGHHLRVMAMNSAMDTTELLGGFEQVDIMRPWQQVLETVDYTVAMVIRRGLMSLDDGAQDTEFLLQTWGVFCQWMKENRLQRPGGTVNSEALNKLEVIILLLQKLNTKLKVSTDMSKLQMDFTLLKERLAQLEDGWTNGGFEWLDGMLVQALQAGDWLLMDNVNFCSASVLDRLNALLEPNGSLAINERGVIDGKTPRITPHPNFRLFLTMDPVHGELSRAMRNRGVEVYIPGENEGVCWDTLDLKTLLHSAGVTGDCVCDLLIQIHKGIRSAIWDSPASSVTSLLHAASLLSCQLQRGADLHSSLQHACTEAYSFYQRTVANQKQAQQVIEQHLAIQGTADWGNGLLSAGVWPDGFPSALLSTEDSCFSSVLRDGQVLLFCLNSLSLQGKRNRPLRLMDLQLALQSSGVHEDSVFSGGVVDLEEGDALRLISTAVRLVTERASHGDWILRSSWLSNLGRSYKYLPDPVLVMVEAGNRALKAVFSSSLAVKGKTLAELLQPHSKDEYRILMDMRWNKQYLDILTNKCNFEDEERYMEFLEALNAVANRIVLMMDREERAVTCSCTISAAPQSSAMRVATAFSKGTIDMSQLPHPMLMHLRVFFDLWDAYVLQAVQSGQPHISDHVMFEILQLLQWRDHFWDVCIMLPADSQSISVLSLHWQWVQKHLVLRLPQLLMGDTGTTLEGQQDLQAVSAAIQNVLSTPVSGAAALKGIQRSLGKALPFKGAGLCLDIKESLLEASGLVLSANNQLNPHESGILEKMVLSVEQLECCMTSKGLSGVRHMSDGEEPDSGVHMSRVELLQLRGKTQLWPLMEGLSVLNQLRLSTDLLHLALSPGDHNTEGCLRREFSRHLHFCLQSTPMNVGQLQCLWFLLSSDGLPEKLSLVWCELLSEALAALWTCSVTSDPNRWLRWDPVSPETQLGLKLHPGAENTGPALLSKAVWSHCMLGVLNSSVTTDRWEPQAEALLSLSHVSLGEWKERIHQLEVVSSVLWENMAFPAIVDFRGTDLRLQGAVLRRQLQSMCDLLPPNLQEGYMESCESLVEDSDPLIAAQEIQTVLRNFMPPNLLPEGIMGACTACLQQFVQSKVQGGNSSAQCGVFWVNMGLLQVRVWTPQTIFDPAVKRAYKLNYAQQELALLQDEWKARSLLSELKTGQELKESSTTDGFQHPRIRYLWIRMQQMKEQIAELSRKQAFRPQEPQYGRLFQDLQHYLSTIGHMSIVEELLSQLLKALQDPSAFRSKSAIKGLLKEETVWQNSQQQFCQKLMEDYPLFPDLVGPVRTGLLQLRHGMRLVASQVADSLTPVPGLPKFVSCLLSFPCVSPGLPSDLTRAEFLCSRTCMDVLHSLVKLLPQQDQDSVIAQPSTLLLNALLYVQCYTLSTGELSEEACSLFRHISQAVVNEWDDQEKRRREQEQTEASLYRTRSRLHGSGLTEDEQEVKDFRCQFPQFNKDFADILSQPGLEGPADTELEREELEGQQGAVEAGSLSVSAMNTMAHVHQCMCLGYAQSLWYQSTPPTNNSKEHIKALIYSYQIASPVMSHFYHLIDSELDLQLTGCGLLLSALLQNTVKGSGGFNELALSSEGPYDFYQQPNVSEARLCLPVLEHLTEAVRKRLEEWPEHPALVQLTVVMERIMSFSLACPLAKFLNGLEILLSKAQEWENNASRSVSLRKELEPVTQLIIQWRKLELNCWSRSLDNALKRHTEKSTKHWFSIYQLVERYLEEQRTEANTGERAESLSLSSVSSTLEAFMENSTLGEFQTRLTMLLSFHCHLLLVPSLPGQESLSRLLWNLHKYYSQFSESIQAKMVQLRQPIEKELKDFVKISKWNDMSYWSIKQSVEKTQRTLFKFVKKFEEALSSPSLSALVDQGSITSTDTVASSSGESPIERVHRVLKSTMPGQGRELQNEDLEEGAGPCSLQARLPVLFRKMKKMCIQLLKKNSAPELSEDLDHFTGEIISNLRDLQSLSIDTAAAKEKQKTEVKHILQQKQRALSDLFKMLSEIGLSYRRGLTWNRTADPETSLCMQPLEMTIALSTVKNQDQPECMLFTELMAAWDGCQKYFYLSWARRTALQTALQHATKDLGVGNIERCRGFSSHLFKLLLRQRHRLAKLTEQWVSLRKLTNNLEDIKAHLQTQGEDTGCTLPPQDSLQGWFKRGQAQAVQCATLLQQLSWLLQCCPEDPQQKEQTNTSSRHHTLMCPSPLAVQQQPAGCLLRRGDPGWCQLHQRIIVMLKDFESLKEQLGCLAQRASERVLCTWSSFATCCSAMEQLGVVAAQISSIEQLFSPVIRAGRANGQPAIIQSLQYVRGQVEICITEFTTWKTQLLSLGQQPTDQQSAFCTDFSAELEGNISAVLYAVQKIVKRRQGEQEREKHGDSNKDGAEEDIEKPVEDLLKPGHLTRLLEEELEAEVEALSVGNVNAGVSRLLICLRRHRDSCHPPQLQEVNRACRMLVGFEPLLGVYSDLVRYYLSVSVGVHRSTGKLLSVLSIIFTDLAQKGFCLPQELMSDGDGEGATEFHDYEGGGVGEGDGTKDVSNKVENEDQVEDTFQEGTKKEEQQDKENIKAEDNAIEMSEDFDGQVHDGDENEAGENEESDEEDKEELDKKMGDLGEGQTDTLDERMWGDDDDEEEGSDEEEESGQGMDQGESELVAKEDNLDAADFNTEKKSKDTDEQICEEETEKINEQGDEREFDENEVDPYHGQQDKRPEPEAMELPEDLNLDQDEEAGEDEECEGDGEDPLDIDDKAMEQEVKEEEERGGEEGEPGETEMEENQRDDENNPEPKAEEEDDKAPEKGEEEAAGEDEEKKGEDNRKAQEEKEDMTVPNDNRDEPKQEDEGEKEHNEQPISAERKEHSTDGQTGEENIQSDTAVELAGAASERDQAKEEHGSGAADASQSEGHQSKLTARITSQTQTQSKTQSFKRKPGQADNERSTGDHNERINKRLRTVESSQERTENRQTEGQQESELYEHIKHGDTAYDTQTYDVANSEQQKAAGPLKDQNEDENDEVAMEKEEQLQSANVKELKPDQLNTSKFSQKGVESGDIEMQWQDEEDERLKDQQQPRDEEQAARSTESTIHTVPAFLLNTMQKPERDPEELRKEMELQLVAWRKLASGTQEEVRQH</sequence>
<dbReference type="SMART" id="SM00382">
    <property type="entry name" value="AAA"/>
    <property type="match status" value="3"/>
</dbReference>
<dbReference type="Pfam" id="PF17867">
    <property type="entry name" value="AAA_lid_7"/>
    <property type="match status" value="2"/>
</dbReference>
<feature type="compositionally biased region" description="Polar residues" evidence="6">
    <location>
        <begin position="3883"/>
        <end position="3896"/>
    </location>
</feature>
<comment type="caution">
    <text evidence="8">The sequence shown here is derived from an EMBL/GenBank/DDBJ whole genome shotgun (WGS) entry which is preliminary data.</text>
</comment>
<protein>
    <recommendedName>
        <fullName evidence="7">AAA+ ATPase domain-containing protein</fullName>
    </recommendedName>
</protein>
<dbReference type="Proteomes" id="UP001311232">
    <property type="component" value="Unassembled WGS sequence"/>
</dbReference>
<accession>A0AAV9SF61</accession>
<feature type="compositionally biased region" description="Basic and acidic residues" evidence="6">
    <location>
        <begin position="3959"/>
        <end position="3973"/>
    </location>
</feature>
<evidence type="ECO:0000256" key="3">
    <source>
        <dbReference type="ARBA" id="ARBA00022840"/>
    </source>
</evidence>
<dbReference type="InterPro" id="IPR011704">
    <property type="entry name" value="ATPase_dyneun-rel_AAA"/>
</dbReference>
<feature type="compositionally biased region" description="Basic and acidic residues" evidence="6">
    <location>
        <begin position="3709"/>
        <end position="3721"/>
    </location>
</feature>
<feature type="region of interest" description="Disordered" evidence="6">
    <location>
        <begin position="2367"/>
        <end position="2386"/>
    </location>
</feature>
<evidence type="ECO:0000256" key="6">
    <source>
        <dbReference type="SAM" id="MobiDB-lite"/>
    </source>
</evidence>
<feature type="domain" description="AAA+ ATPase" evidence="7">
    <location>
        <begin position="204"/>
        <end position="369"/>
    </location>
</feature>
<feature type="compositionally biased region" description="Low complexity" evidence="6">
    <location>
        <begin position="3544"/>
        <end position="3553"/>
    </location>
</feature>
<feature type="compositionally biased region" description="Basic and acidic residues" evidence="6">
    <location>
        <begin position="3743"/>
        <end position="3760"/>
    </location>
</feature>
<feature type="compositionally biased region" description="Basic and acidic residues" evidence="6">
    <location>
        <begin position="3833"/>
        <end position="3846"/>
    </location>
</feature>
<feature type="compositionally biased region" description="Acidic residues" evidence="6">
    <location>
        <begin position="3656"/>
        <end position="3675"/>
    </location>
</feature>
<feature type="compositionally biased region" description="Basic and acidic residues" evidence="6">
    <location>
        <begin position="3872"/>
        <end position="3881"/>
    </location>
</feature>
<dbReference type="GO" id="GO:0030687">
    <property type="term" value="C:preribosome, large subunit precursor"/>
    <property type="evidence" value="ECO:0007669"/>
    <property type="project" value="TreeGrafter"/>
</dbReference>
<dbReference type="EMBL" id="JAHHUM010000427">
    <property type="protein sequence ID" value="KAK5619890.1"/>
    <property type="molecule type" value="Genomic_DNA"/>
</dbReference>
<dbReference type="Gene3D" id="3.40.50.300">
    <property type="entry name" value="P-loop containing nucleotide triphosphate hydrolases"/>
    <property type="match status" value="3"/>
</dbReference>
<dbReference type="CDD" id="cd00009">
    <property type="entry name" value="AAA"/>
    <property type="match status" value="2"/>
</dbReference>
<feature type="compositionally biased region" description="Basic and acidic residues" evidence="6">
    <location>
        <begin position="3434"/>
        <end position="3445"/>
    </location>
</feature>
<feature type="region of interest" description="Disordered" evidence="6">
    <location>
        <begin position="3415"/>
        <end position="3469"/>
    </location>
</feature>
<dbReference type="FunFam" id="3.40.50.300:FF:000956">
    <property type="entry name" value="Midasin"/>
    <property type="match status" value="1"/>
</dbReference>
<feature type="compositionally biased region" description="Basic and acidic residues" evidence="6">
    <location>
        <begin position="3782"/>
        <end position="3792"/>
    </location>
</feature>
<keyword evidence="4" id="KW-0143">Chaperone</keyword>
<dbReference type="InterPro" id="IPR040848">
    <property type="entry name" value="AAA_lid_7"/>
</dbReference>
<feature type="domain" description="AAA+ ATPase" evidence="7">
    <location>
        <begin position="885"/>
        <end position="1142"/>
    </location>
</feature>
<feature type="compositionally biased region" description="Low complexity" evidence="6">
    <location>
        <begin position="3813"/>
        <end position="3823"/>
    </location>
</feature>
<dbReference type="GO" id="GO:0016887">
    <property type="term" value="F:ATP hydrolysis activity"/>
    <property type="evidence" value="ECO:0007669"/>
    <property type="project" value="InterPro"/>
</dbReference>
<feature type="compositionally biased region" description="Acidic residues" evidence="6">
    <location>
        <begin position="3489"/>
        <end position="3505"/>
    </location>
</feature>
<feature type="compositionally biased region" description="Acidic residues" evidence="6">
    <location>
        <begin position="3689"/>
        <end position="3708"/>
    </location>
</feature>
<keyword evidence="5" id="KW-0539">Nucleus</keyword>
<dbReference type="InterPro" id="IPR003593">
    <property type="entry name" value="AAA+_ATPase"/>
</dbReference>
<dbReference type="GO" id="GO:0005524">
    <property type="term" value="F:ATP binding"/>
    <property type="evidence" value="ECO:0007669"/>
    <property type="project" value="UniProtKB-KW"/>
</dbReference>
<name>A0AAV9SF61_9TELE</name>
<feature type="region of interest" description="Disordered" evidence="6">
    <location>
        <begin position="3271"/>
        <end position="3294"/>
    </location>
</feature>
<feature type="compositionally biased region" description="Basic and acidic residues" evidence="6">
    <location>
        <begin position="3456"/>
        <end position="3469"/>
    </location>
</feature>
<dbReference type="PANTHER" id="PTHR48103:SF2">
    <property type="entry name" value="MIDASIN"/>
    <property type="match status" value="1"/>
</dbReference>
<dbReference type="InterPro" id="IPR012099">
    <property type="entry name" value="Midasin"/>
</dbReference>
<keyword evidence="3" id="KW-0067">ATP-binding</keyword>
<feature type="compositionally biased region" description="Acidic residues" evidence="6">
    <location>
        <begin position="2373"/>
        <end position="2383"/>
    </location>
</feature>
<evidence type="ECO:0000313" key="9">
    <source>
        <dbReference type="Proteomes" id="UP001311232"/>
    </source>
</evidence>
<dbReference type="PANTHER" id="PTHR48103">
    <property type="entry name" value="MIDASIN-RELATED"/>
    <property type="match status" value="1"/>
</dbReference>
<feature type="compositionally biased region" description="Polar residues" evidence="6">
    <location>
        <begin position="3798"/>
        <end position="3812"/>
    </location>
</feature>
<feature type="compositionally biased region" description="Acidic residues" evidence="6">
    <location>
        <begin position="3529"/>
        <end position="3543"/>
    </location>
</feature>
<feature type="compositionally biased region" description="Basic and acidic residues" evidence="6">
    <location>
        <begin position="3567"/>
        <end position="3576"/>
    </location>
</feature>
<comment type="subcellular location">
    <subcellularLocation>
        <location evidence="1">Nucleus</location>
    </subcellularLocation>
</comment>
<feature type="compositionally biased region" description="Polar residues" evidence="6">
    <location>
        <begin position="3761"/>
        <end position="3773"/>
    </location>
</feature>
<keyword evidence="2" id="KW-0547">Nucleotide-binding</keyword>
<dbReference type="SUPFAM" id="SSF52540">
    <property type="entry name" value="P-loop containing nucleoside triphosphate hydrolases"/>
    <property type="match status" value="3"/>
</dbReference>
<dbReference type="FunFam" id="3.40.50.300:FF:000919">
    <property type="entry name" value="Midasin"/>
    <property type="match status" value="1"/>
</dbReference>
<dbReference type="InterPro" id="IPR027417">
    <property type="entry name" value="P-loop_NTPase"/>
</dbReference>
<feature type="region of interest" description="Disordered" evidence="6">
    <location>
        <begin position="3481"/>
        <end position="4002"/>
    </location>
</feature>
<evidence type="ECO:0000256" key="1">
    <source>
        <dbReference type="ARBA" id="ARBA00004123"/>
    </source>
</evidence>
<feature type="compositionally biased region" description="Acidic residues" evidence="6">
    <location>
        <begin position="3615"/>
        <end position="3646"/>
    </location>
</feature>
<proteinExistence type="predicted"/>
<dbReference type="GO" id="GO:0000027">
    <property type="term" value="P:ribosomal large subunit assembly"/>
    <property type="evidence" value="ECO:0007669"/>
    <property type="project" value="InterPro"/>
</dbReference>
<evidence type="ECO:0000256" key="2">
    <source>
        <dbReference type="ARBA" id="ARBA00022741"/>
    </source>
</evidence>
<dbReference type="GO" id="GO:0005634">
    <property type="term" value="C:nucleus"/>
    <property type="evidence" value="ECO:0007669"/>
    <property type="project" value="UniProtKB-SubCell"/>
</dbReference>
<evidence type="ECO:0000256" key="5">
    <source>
        <dbReference type="ARBA" id="ARBA00023242"/>
    </source>
</evidence>
<gene>
    <name evidence="8" type="ORF">CRENBAI_005573</name>
</gene>
<feature type="region of interest" description="Disordered" evidence="6">
    <location>
        <begin position="2311"/>
        <end position="2341"/>
    </location>
</feature>
<organism evidence="8 9">
    <name type="scientific">Crenichthys baileyi</name>
    <name type="common">White River springfish</name>
    <dbReference type="NCBI Taxonomy" id="28760"/>
    <lineage>
        <taxon>Eukaryota</taxon>
        <taxon>Metazoa</taxon>
        <taxon>Chordata</taxon>
        <taxon>Craniata</taxon>
        <taxon>Vertebrata</taxon>
        <taxon>Euteleostomi</taxon>
        <taxon>Actinopterygii</taxon>
        <taxon>Neopterygii</taxon>
        <taxon>Teleostei</taxon>
        <taxon>Neoteleostei</taxon>
        <taxon>Acanthomorphata</taxon>
        <taxon>Ovalentaria</taxon>
        <taxon>Atherinomorphae</taxon>
        <taxon>Cyprinodontiformes</taxon>
        <taxon>Goodeidae</taxon>
        <taxon>Crenichthys</taxon>
    </lineage>
</organism>
<keyword evidence="9" id="KW-1185">Reference proteome</keyword>
<feature type="domain" description="AAA+ ATPase" evidence="7">
    <location>
        <begin position="572"/>
        <end position="724"/>
    </location>
</feature>